<dbReference type="RefSeq" id="WP_132954247.1">
    <property type="nucleotide sequence ID" value="NZ_CP091507.1"/>
</dbReference>
<feature type="domain" description="Aminotransferase class I/classII large" evidence="10">
    <location>
        <begin position="42"/>
        <end position="380"/>
    </location>
</feature>
<sequence length="385" mass="41098">MNWHTRIHTDLAAQAAKQAYRRRTPRRADVPPPEIDFDGTRLLNFGGNDYLGLSRDESVIAAWQQALSRFGSGSGGSPLVSGHTDAHEALEQLLAGWLGYERALVFASGYAANQAVLLGLLGKNDVLLADKYCHASMQEAAALSSAAFRRFAHQQYHQLAALLPQYAGRCTLVASEGVFSMDGDCADLPRLHGLCREHGAWLLLDDAHGFGVLGDEGKGSAAAAGMQPDILIVTFGKAAGAMGAAVLCSHHTAEYLTQFARHLVYSTAIPPAQAAALAAACTRLRQADDLRARLRSNIAYFQTALGQIGLAEKLLPSSTAIQPFICGSNQAALDAAARLRDFGLYVPAIRPPTVPMGQARLRITLTAAHSRADIERLAEGLHNAV</sequence>
<feature type="binding site" evidence="8">
    <location>
        <position position="21"/>
    </location>
    <ligand>
        <name>substrate</name>
    </ligand>
</feature>
<keyword evidence="6 8" id="KW-0663">Pyridoxal phosphate</keyword>
<evidence type="ECO:0000313" key="13">
    <source>
        <dbReference type="Proteomes" id="UP000294721"/>
    </source>
</evidence>
<dbReference type="Pfam" id="PF00155">
    <property type="entry name" value="Aminotran_1_2"/>
    <property type="match status" value="1"/>
</dbReference>
<dbReference type="PANTHER" id="PTHR13693:SF100">
    <property type="entry name" value="8-AMINO-7-OXONONANOATE SYNTHASE"/>
    <property type="match status" value="1"/>
</dbReference>
<comment type="catalytic activity">
    <reaction evidence="7 8">
        <text>6-carboxyhexanoyl-[ACP] + L-alanine + H(+) = (8S)-8-amino-7-oxononanoate + holo-[ACP] + CO2</text>
        <dbReference type="Rhea" id="RHEA:42288"/>
        <dbReference type="Rhea" id="RHEA-COMP:9685"/>
        <dbReference type="Rhea" id="RHEA-COMP:9955"/>
        <dbReference type="ChEBI" id="CHEBI:15378"/>
        <dbReference type="ChEBI" id="CHEBI:16526"/>
        <dbReference type="ChEBI" id="CHEBI:57972"/>
        <dbReference type="ChEBI" id="CHEBI:64479"/>
        <dbReference type="ChEBI" id="CHEBI:78846"/>
        <dbReference type="ChEBI" id="CHEBI:149468"/>
        <dbReference type="EC" id="2.3.1.47"/>
    </reaction>
</comment>
<dbReference type="EMBL" id="SLXE01000020">
    <property type="protein sequence ID" value="TCP03627.1"/>
    <property type="molecule type" value="Genomic_DNA"/>
</dbReference>
<dbReference type="InterPro" id="IPR015424">
    <property type="entry name" value="PyrdxlP-dep_Trfase"/>
</dbReference>
<keyword evidence="5 8" id="KW-0093">Biotin biosynthesis</keyword>
<feature type="modified residue" description="N6-(pyridoxal phosphate)lysine" evidence="8 9">
    <location>
        <position position="237"/>
    </location>
</feature>
<keyword evidence="4 8" id="KW-0808">Transferase</keyword>
<dbReference type="SUPFAM" id="SSF53383">
    <property type="entry name" value="PLP-dependent transferases"/>
    <property type="match status" value="1"/>
</dbReference>
<name>A0AAE9KG51_9NEIS</name>
<dbReference type="GO" id="GO:0030170">
    <property type="term" value="F:pyridoxal phosphate binding"/>
    <property type="evidence" value="ECO:0007669"/>
    <property type="project" value="UniProtKB-UniRule"/>
</dbReference>
<comment type="subunit">
    <text evidence="3 8">Homodimer.</text>
</comment>
<proteinExistence type="inferred from homology"/>
<evidence type="ECO:0000256" key="1">
    <source>
        <dbReference type="ARBA" id="ARBA00001933"/>
    </source>
</evidence>
<dbReference type="PANTHER" id="PTHR13693">
    <property type="entry name" value="CLASS II AMINOTRANSFERASE/8-AMINO-7-OXONONANOATE SYNTHASE"/>
    <property type="match status" value="1"/>
</dbReference>
<dbReference type="GO" id="GO:0009102">
    <property type="term" value="P:biotin biosynthetic process"/>
    <property type="evidence" value="ECO:0007669"/>
    <property type="project" value="UniProtKB-UniRule"/>
</dbReference>
<feature type="binding site" evidence="8">
    <location>
        <position position="353"/>
    </location>
    <ligand>
        <name>substrate</name>
    </ligand>
</feature>
<reference evidence="12" key="2">
    <citation type="submission" date="2021-12" db="EMBL/GenBank/DDBJ databases">
        <authorList>
            <person name="Veyrier F.J."/>
        </authorList>
    </citation>
    <scope>NUCLEOTIDE SEQUENCE</scope>
    <source>
        <strain evidence="12">1258/02</strain>
    </source>
</reference>
<comment type="cofactor">
    <cofactor evidence="1 8 9">
        <name>pyridoxal 5'-phosphate</name>
        <dbReference type="ChEBI" id="CHEBI:597326"/>
    </cofactor>
</comment>
<dbReference type="Gene3D" id="3.90.1150.10">
    <property type="entry name" value="Aspartate Aminotransferase, domain 1"/>
    <property type="match status" value="1"/>
</dbReference>
<evidence type="ECO:0000256" key="6">
    <source>
        <dbReference type="ARBA" id="ARBA00022898"/>
    </source>
</evidence>
<reference evidence="12" key="3">
    <citation type="journal article" date="2022" name="Res Sq">
        <title>Evolution of multicellular longitudinally dividing oral cavity symbionts (Neisseriaceae).</title>
        <authorList>
            <person name="Nyongesa S."/>
            <person name="Weber P."/>
            <person name="Bernet E."/>
            <person name="Pullido F."/>
            <person name="Nieckarz M."/>
            <person name="Delaby M."/>
            <person name="Nieves C."/>
            <person name="Viehboeck T."/>
            <person name="Krause N."/>
            <person name="Rivera-Millot A."/>
            <person name="Nakamura A."/>
            <person name="Vischer N."/>
            <person name="VanNieuwenhze M."/>
            <person name="Brun Y."/>
            <person name="Cava F."/>
            <person name="Bulgheresi S."/>
            <person name="Veyrier F."/>
        </authorList>
    </citation>
    <scope>NUCLEOTIDE SEQUENCE</scope>
    <source>
        <strain evidence="12">1258/02</strain>
    </source>
</reference>
<dbReference type="InterPro" id="IPR004839">
    <property type="entry name" value="Aminotransferase_I/II_large"/>
</dbReference>
<keyword evidence="12" id="KW-0012">Acyltransferase</keyword>
<dbReference type="InterPro" id="IPR050087">
    <property type="entry name" value="AON_synthase_class-II"/>
</dbReference>
<dbReference type="Proteomes" id="UP000829756">
    <property type="component" value="Chromosome"/>
</dbReference>
<accession>A0AAE9KG51</accession>
<evidence type="ECO:0000313" key="11">
    <source>
        <dbReference type="EMBL" id="TCP03627.1"/>
    </source>
</evidence>
<dbReference type="Proteomes" id="UP000294721">
    <property type="component" value="Unassembled WGS sequence"/>
</dbReference>
<dbReference type="GO" id="GO:0008710">
    <property type="term" value="F:8-amino-7-oxononanoate synthase activity"/>
    <property type="evidence" value="ECO:0007669"/>
    <property type="project" value="UniProtKB-UniRule"/>
</dbReference>
<organism evidence="12 14">
    <name type="scientific">Uruburuella suis</name>
    <dbReference type="NCBI Taxonomy" id="252130"/>
    <lineage>
        <taxon>Bacteria</taxon>
        <taxon>Pseudomonadati</taxon>
        <taxon>Pseudomonadota</taxon>
        <taxon>Betaproteobacteria</taxon>
        <taxon>Neisseriales</taxon>
        <taxon>Neisseriaceae</taxon>
        <taxon>Uruburuella</taxon>
    </lineage>
</organism>
<dbReference type="AlphaFoldDB" id="A0AAE9KG51"/>
<dbReference type="EMBL" id="CP091507">
    <property type="protein sequence ID" value="UOO78554.1"/>
    <property type="molecule type" value="Genomic_DNA"/>
</dbReference>
<dbReference type="EC" id="2.3.1.47" evidence="8"/>
<evidence type="ECO:0000256" key="3">
    <source>
        <dbReference type="ARBA" id="ARBA00011738"/>
    </source>
</evidence>
<dbReference type="InterPro" id="IPR004723">
    <property type="entry name" value="AONS_Archaea/Proteobacteria"/>
</dbReference>
<comment type="similarity">
    <text evidence="8">Belongs to the class-II pyridoxal-phosphate-dependent aminotransferase family. BioF subfamily.</text>
</comment>
<evidence type="ECO:0000256" key="2">
    <source>
        <dbReference type="ARBA" id="ARBA00004746"/>
    </source>
</evidence>
<evidence type="ECO:0000256" key="7">
    <source>
        <dbReference type="ARBA" id="ARBA00047715"/>
    </source>
</evidence>
<evidence type="ECO:0000256" key="4">
    <source>
        <dbReference type="ARBA" id="ARBA00022679"/>
    </source>
</evidence>
<reference evidence="11 13" key="1">
    <citation type="submission" date="2019-03" db="EMBL/GenBank/DDBJ databases">
        <title>Genomic Encyclopedia of Type Strains, Phase IV (KMG-IV): sequencing the most valuable type-strain genomes for metagenomic binning, comparative biology and taxonomic classification.</title>
        <authorList>
            <person name="Goeker M."/>
        </authorList>
    </citation>
    <scope>NUCLEOTIDE SEQUENCE [LARGE SCALE GENOMIC DNA]</scope>
    <source>
        <strain evidence="11 13">DSM 17474</strain>
    </source>
</reference>
<feature type="binding site" evidence="8">
    <location>
        <position position="234"/>
    </location>
    <ligand>
        <name>pyridoxal 5'-phosphate</name>
        <dbReference type="ChEBI" id="CHEBI:597326"/>
    </ligand>
</feature>
<dbReference type="InterPro" id="IPR015421">
    <property type="entry name" value="PyrdxlP-dep_Trfase_major"/>
</dbReference>
<dbReference type="InterPro" id="IPR022834">
    <property type="entry name" value="AONS_Proteobacteria"/>
</dbReference>
<feature type="binding site" evidence="8">
    <location>
        <position position="180"/>
    </location>
    <ligand>
        <name>pyridoxal 5'-phosphate</name>
        <dbReference type="ChEBI" id="CHEBI:597326"/>
    </ligand>
</feature>
<comment type="pathway">
    <text evidence="2 8">Cofactor biosynthesis; biotin biosynthesis.</text>
</comment>
<evidence type="ECO:0000256" key="8">
    <source>
        <dbReference type="HAMAP-Rule" id="MF_01693"/>
    </source>
</evidence>
<protein>
    <recommendedName>
        <fullName evidence="8">8-amino-7-oxononanoate synthase</fullName>
        <shortName evidence="8">AONS</shortName>
        <ecNumber evidence="8">2.3.1.47</ecNumber>
    </recommendedName>
    <alternativeName>
        <fullName evidence="8">7-keto-8-amino-pelargonic acid synthase</fullName>
        <shortName evidence="8">7-KAP synthase</shortName>
        <shortName evidence="8">KAPA synthase</shortName>
    </alternativeName>
    <alternativeName>
        <fullName evidence="8">8-amino-7-ketopelargonate synthase</fullName>
    </alternativeName>
</protein>
<dbReference type="InterPro" id="IPR015422">
    <property type="entry name" value="PyrdxlP-dep_Trfase_small"/>
</dbReference>
<dbReference type="HAMAP" id="MF_01693">
    <property type="entry name" value="BioF_aminotrans_2"/>
    <property type="match status" value="1"/>
</dbReference>
<dbReference type="Gene3D" id="3.40.640.10">
    <property type="entry name" value="Type I PLP-dependent aspartate aminotransferase-like (Major domain)"/>
    <property type="match status" value="1"/>
</dbReference>
<evidence type="ECO:0000256" key="5">
    <source>
        <dbReference type="ARBA" id="ARBA00022756"/>
    </source>
</evidence>
<evidence type="ECO:0000256" key="9">
    <source>
        <dbReference type="PIRSR" id="PIRSR604723-51"/>
    </source>
</evidence>
<keyword evidence="13" id="KW-1185">Reference proteome</keyword>
<dbReference type="NCBIfam" id="TIGR00858">
    <property type="entry name" value="bioF"/>
    <property type="match status" value="1"/>
</dbReference>
<comment type="function">
    <text evidence="8">Catalyzes the decarboxylative condensation of pimeloyl-[acyl-carrier protein] and L-alanine to produce 8-amino-7-oxononanoate (AON), [acyl-carrier protein], and carbon dioxide.</text>
</comment>
<evidence type="ECO:0000259" key="10">
    <source>
        <dbReference type="Pfam" id="PF00155"/>
    </source>
</evidence>
<feature type="binding site" evidence="8">
    <location>
        <begin position="109"/>
        <end position="110"/>
    </location>
    <ligand>
        <name>pyridoxal 5'-phosphate</name>
        <dbReference type="ChEBI" id="CHEBI:597326"/>
    </ligand>
</feature>
<feature type="binding site" evidence="8">
    <location>
        <position position="208"/>
    </location>
    <ligand>
        <name>pyridoxal 5'-phosphate</name>
        <dbReference type="ChEBI" id="CHEBI:597326"/>
    </ligand>
</feature>
<dbReference type="KEGG" id="usu:LVJ78_07465"/>
<evidence type="ECO:0000313" key="12">
    <source>
        <dbReference type="EMBL" id="UOO78554.1"/>
    </source>
</evidence>
<gene>
    <name evidence="8 12" type="primary">bioF</name>
    <name evidence="11" type="ORF">EV680_12037</name>
    <name evidence="12" type="ORF">LVJ78_07465</name>
</gene>
<evidence type="ECO:0000313" key="14">
    <source>
        <dbReference type="Proteomes" id="UP000829756"/>
    </source>
</evidence>
<feature type="binding site" evidence="8">
    <location>
        <position position="134"/>
    </location>
    <ligand>
        <name>substrate</name>
    </ligand>
</feature>